<comment type="subunit">
    <text evidence="12">Homodimer.</text>
</comment>
<evidence type="ECO:0000256" key="13">
    <source>
        <dbReference type="SAM" id="Coils"/>
    </source>
</evidence>
<feature type="binding site" description="in other chain" evidence="12">
    <location>
        <position position="185"/>
    </location>
    <ligand>
        <name>pyridoxal 5'-phosphate</name>
        <dbReference type="ChEBI" id="CHEBI:597326"/>
        <note>ligand shared between dimeric partners</note>
    </ligand>
</feature>
<dbReference type="NCBIfam" id="TIGR01822">
    <property type="entry name" value="2am3keto_CoA"/>
    <property type="match status" value="1"/>
</dbReference>
<evidence type="ECO:0000259" key="14">
    <source>
        <dbReference type="Pfam" id="PF00155"/>
    </source>
</evidence>
<dbReference type="Gene3D" id="3.40.640.10">
    <property type="entry name" value="Type I PLP-dependent aspartate aminotransferase-like (Major domain)"/>
    <property type="match status" value="1"/>
</dbReference>
<feature type="domain" description="Aminotransferase class I/classII large" evidence="14">
    <location>
        <begin position="43"/>
        <end position="386"/>
    </location>
</feature>
<dbReference type="RefSeq" id="WP_125150367.1">
    <property type="nucleotide sequence ID" value="NZ_UYIV01000001.1"/>
</dbReference>
<dbReference type="Pfam" id="PF00155">
    <property type="entry name" value="Aminotran_1_2"/>
    <property type="match status" value="1"/>
</dbReference>
<protein>
    <recommendedName>
        <fullName evidence="12">2-amino-3-ketobutyrate coenzyme A ligase</fullName>
        <shortName evidence="12">AKB ligase</shortName>
        <ecNumber evidence="12">2.3.1.29</ecNumber>
    </recommendedName>
    <alternativeName>
        <fullName evidence="12">Glycine acetyltransferase</fullName>
    </alternativeName>
</protein>
<evidence type="ECO:0000256" key="4">
    <source>
        <dbReference type="ARBA" id="ARBA00010008"/>
    </source>
</evidence>
<keyword evidence="9 12" id="KW-0012">Acyltransferase</keyword>
<keyword evidence="13" id="KW-0175">Coiled coil</keyword>
<evidence type="ECO:0000256" key="3">
    <source>
        <dbReference type="ARBA" id="ARBA00004991"/>
    </source>
</evidence>
<evidence type="ECO:0000313" key="16">
    <source>
        <dbReference type="Proteomes" id="UP000270205"/>
    </source>
</evidence>
<gene>
    <name evidence="15" type="primary">bioF_1</name>
    <name evidence="12" type="synonym">kbl</name>
    <name evidence="15" type="ORF">NCTC12929_00071</name>
</gene>
<feature type="binding site" description="in other chain" evidence="12">
    <location>
        <begin position="111"/>
        <end position="112"/>
    </location>
    <ligand>
        <name>pyridoxal 5'-phosphate</name>
        <dbReference type="ChEBI" id="CHEBI:597326"/>
        <note>ligand shared between dimeric partners</note>
    </ligand>
</feature>
<comment type="pathway">
    <text evidence="2">Lipid metabolism; sphingolipid metabolism.</text>
</comment>
<evidence type="ECO:0000256" key="5">
    <source>
        <dbReference type="ARBA" id="ARBA00022679"/>
    </source>
</evidence>
<dbReference type="PANTHER" id="PTHR13693">
    <property type="entry name" value="CLASS II AMINOTRANSFERASE/8-AMINO-7-OXONONANOATE SYNTHASE"/>
    <property type="match status" value="1"/>
</dbReference>
<comment type="function">
    <text evidence="12">Catalyzes the cleavage of 2-amino-3-ketobutyrate to glycine and acetyl-CoA.</text>
</comment>
<dbReference type="UniPathway" id="UPA00046">
    <property type="reaction ID" value="UER00506"/>
</dbReference>
<dbReference type="Gene3D" id="3.90.1150.10">
    <property type="entry name" value="Aspartate Aminotransferase, domain 1"/>
    <property type="match status" value="1"/>
</dbReference>
<dbReference type="InterPro" id="IPR050087">
    <property type="entry name" value="AON_synthase_class-II"/>
</dbReference>
<proteinExistence type="inferred from homology"/>
<dbReference type="InterPro" id="IPR015424">
    <property type="entry name" value="PyrdxlP-dep_Trfase"/>
</dbReference>
<keyword evidence="7" id="KW-0746">Sphingolipid metabolism</keyword>
<dbReference type="AlphaFoldDB" id="A0A7Z9CEY3"/>
<comment type="pathway">
    <text evidence="3">Sphingolipid metabolism.</text>
</comment>
<dbReference type="FunFam" id="3.40.640.10:FF:000006">
    <property type="entry name" value="5-aminolevulinate synthase, mitochondrial"/>
    <property type="match status" value="1"/>
</dbReference>
<dbReference type="EMBL" id="UYIV01000001">
    <property type="protein sequence ID" value="VDH02608.1"/>
    <property type="molecule type" value="Genomic_DNA"/>
</dbReference>
<feature type="binding site" description="in other chain" evidence="12">
    <location>
        <begin position="210"/>
        <end position="213"/>
    </location>
    <ligand>
        <name>pyridoxal 5'-phosphate</name>
        <dbReference type="ChEBI" id="CHEBI:597326"/>
        <note>ligand shared between dimeric partners</note>
    </ligand>
</feature>
<evidence type="ECO:0000256" key="1">
    <source>
        <dbReference type="ARBA" id="ARBA00004746"/>
    </source>
</evidence>
<dbReference type="GO" id="GO:0030170">
    <property type="term" value="F:pyridoxal phosphate binding"/>
    <property type="evidence" value="ECO:0007669"/>
    <property type="project" value="UniProtKB-UniRule"/>
</dbReference>
<evidence type="ECO:0000256" key="10">
    <source>
        <dbReference type="ARBA" id="ARBA00047854"/>
    </source>
</evidence>
<evidence type="ECO:0000256" key="11">
    <source>
        <dbReference type="ARBA" id="ARBA00055827"/>
    </source>
</evidence>
<sequence>MISPEFLHHLQTELATIEQDGLYKRERIITSQQSAEIVANGKTLLNFCANNYLGLSNHPEVMAASQKMIDERGYGMSSVRFICGTQDIHKELEKKISEFLGLEDTILYAACFDANGGVFEPLFAEADAIISDELNHASIIDGVRLCKAARYRYKNNDMQDLEAQLKAAEEKGHRFKIIVTDGVFSMDGIVANLKGVCDLAEKYNALLMVDDSHATGFIGKTGRGTHEYNEVMGRVDIITSTLGKALGGALGGFTSGKKEIIDMLRQRSRPYLFSNSLAPGIVGAALKVLDMISHDTSLRDKVMENAAYFRTQMKAKGFDIPDGDAAIVPVMLYDAPLSQKMAEKLMDEDIYVIGFFYPVVPKGKARIRVQLSAAHTREHLDKAIAAFEKVGKELGVIS</sequence>
<comment type="pathway">
    <text evidence="1">Cofactor biosynthesis; biotin biosynthesis.</text>
</comment>
<dbReference type="FunFam" id="3.90.1150.10:FF:000004">
    <property type="entry name" value="2-amino-3-ketobutyrate coenzyme A ligase"/>
    <property type="match status" value="1"/>
</dbReference>
<comment type="catalytic activity">
    <reaction evidence="12">
        <text>glycine + acetyl-CoA = (2S)-2-amino-3-oxobutanoate + CoA</text>
        <dbReference type="Rhea" id="RHEA:20736"/>
        <dbReference type="ChEBI" id="CHEBI:57287"/>
        <dbReference type="ChEBI" id="CHEBI:57288"/>
        <dbReference type="ChEBI" id="CHEBI:57305"/>
        <dbReference type="ChEBI" id="CHEBI:78948"/>
        <dbReference type="EC" id="2.3.1.29"/>
    </reaction>
</comment>
<comment type="cofactor">
    <cofactor evidence="12">
        <name>pyridoxal 5'-phosphate</name>
        <dbReference type="ChEBI" id="CHEBI:597326"/>
    </cofactor>
    <text evidence="12">Binds 1 pyridoxal phosphate per subunit.</text>
</comment>
<feature type="binding site" description="in other chain" evidence="12">
    <location>
        <begin position="241"/>
        <end position="244"/>
    </location>
    <ligand>
        <name>pyridoxal 5'-phosphate</name>
        <dbReference type="ChEBI" id="CHEBI:597326"/>
        <note>ligand shared between dimeric partners</note>
    </ligand>
</feature>
<dbReference type="GO" id="GO:0004758">
    <property type="term" value="F:serine C-palmitoyltransferase activity"/>
    <property type="evidence" value="ECO:0007669"/>
    <property type="project" value="UniProtKB-EC"/>
</dbReference>
<feature type="modified residue" description="N6-(pyridoxal phosphate)lysine" evidence="12">
    <location>
        <position position="244"/>
    </location>
</feature>
<dbReference type="CDD" id="cd06454">
    <property type="entry name" value="KBL_like"/>
    <property type="match status" value="1"/>
</dbReference>
<evidence type="ECO:0000256" key="8">
    <source>
        <dbReference type="ARBA" id="ARBA00023098"/>
    </source>
</evidence>
<dbReference type="GO" id="GO:0019518">
    <property type="term" value="P:L-threonine catabolic process to glycine"/>
    <property type="evidence" value="ECO:0007669"/>
    <property type="project" value="UniProtKB-UniRule"/>
</dbReference>
<comment type="similarity">
    <text evidence="4">Belongs to the class-II pyridoxal-phosphate-dependent aminotransferase family. BioF subfamily.</text>
</comment>
<reference evidence="15 16" key="1">
    <citation type="submission" date="2018-11" db="EMBL/GenBank/DDBJ databases">
        <authorList>
            <consortium name="Pathogen Informatics"/>
        </authorList>
    </citation>
    <scope>NUCLEOTIDE SEQUENCE [LARGE SCALE GENOMIC DNA]</scope>
    <source>
        <strain evidence="15 16">NCTC12929</strain>
    </source>
</reference>
<evidence type="ECO:0000256" key="6">
    <source>
        <dbReference type="ARBA" id="ARBA00022898"/>
    </source>
</evidence>
<feature type="binding site" evidence="12">
    <location>
        <position position="136"/>
    </location>
    <ligand>
        <name>substrate</name>
    </ligand>
</feature>
<dbReference type="InterPro" id="IPR015421">
    <property type="entry name" value="PyrdxlP-dep_Trfase_major"/>
</dbReference>
<evidence type="ECO:0000256" key="7">
    <source>
        <dbReference type="ARBA" id="ARBA00022919"/>
    </source>
</evidence>
<name>A0A7Z9CEY3_9FLAO</name>
<evidence type="ECO:0000313" key="15">
    <source>
        <dbReference type="EMBL" id="VDH02608.1"/>
    </source>
</evidence>
<feature type="binding site" evidence="12">
    <location>
        <begin position="274"/>
        <end position="275"/>
    </location>
    <ligand>
        <name>pyridoxal 5'-phosphate</name>
        <dbReference type="ChEBI" id="CHEBI:597326"/>
        <note>ligand shared between dimeric partners</note>
    </ligand>
</feature>
<keyword evidence="8" id="KW-0443">Lipid metabolism</keyword>
<dbReference type="NCBIfam" id="NF005394">
    <property type="entry name" value="PRK06939.1"/>
    <property type="match status" value="1"/>
</dbReference>
<dbReference type="GO" id="GO:0030148">
    <property type="term" value="P:sphingolipid biosynthetic process"/>
    <property type="evidence" value="ECO:0007669"/>
    <property type="project" value="UniProtKB-ARBA"/>
</dbReference>
<dbReference type="Proteomes" id="UP000270205">
    <property type="component" value="Unassembled WGS sequence"/>
</dbReference>
<comment type="function">
    <text evidence="11">Involved in de novo bacterial ceramide synthesis. Catalyzes the condensation of L-serine with palmitoyl-CoA (hexadecanoyl-CoA) to produce 3-oxosphinganine. Also capable of using alanine as substrate leading to the formation of 1-deoxysphinganine (1-deoxySa). Contributes to the levels of endogenous sphingolipids in its host.</text>
</comment>
<dbReference type="GO" id="GO:0008890">
    <property type="term" value="F:glycine C-acetyltransferase activity"/>
    <property type="evidence" value="ECO:0007669"/>
    <property type="project" value="UniProtKB-UniRule"/>
</dbReference>
<dbReference type="GO" id="GO:0016020">
    <property type="term" value="C:membrane"/>
    <property type="evidence" value="ECO:0007669"/>
    <property type="project" value="GOC"/>
</dbReference>
<evidence type="ECO:0000256" key="2">
    <source>
        <dbReference type="ARBA" id="ARBA00004760"/>
    </source>
</evidence>
<evidence type="ECO:0000256" key="12">
    <source>
        <dbReference type="HAMAP-Rule" id="MF_00985"/>
    </source>
</evidence>
<comment type="catalytic activity">
    <reaction evidence="10">
        <text>L-serine + hexadecanoyl-CoA + H(+) = 3-oxosphinganine + CO2 + CoA</text>
        <dbReference type="Rhea" id="RHEA:14761"/>
        <dbReference type="ChEBI" id="CHEBI:15378"/>
        <dbReference type="ChEBI" id="CHEBI:16526"/>
        <dbReference type="ChEBI" id="CHEBI:33384"/>
        <dbReference type="ChEBI" id="CHEBI:57287"/>
        <dbReference type="ChEBI" id="CHEBI:57379"/>
        <dbReference type="ChEBI" id="CHEBI:58299"/>
        <dbReference type="EC" id="2.3.1.50"/>
    </reaction>
    <physiologicalReaction direction="left-to-right" evidence="10">
        <dbReference type="Rhea" id="RHEA:14762"/>
    </physiologicalReaction>
</comment>
<feature type="binding site" evidence="12">
    <location>
        <position position="368"/>
    </location>
    <ligand>
        <name>substrate</name>
    </ligand>
</feature>
<dbReference type="EC" id="2.3.1.29" evidence="12"/>
<dbReference type="GO" id="GO:0005737">
    <property type="term" value="C:cytoplasm"/>
    <property type="evidence" value="ECO:0007669"/>
    <property type="project" value="UniProtKB-ARBA"/>
</dbReference>
<evidence type="ECO:0000256" key="9">
    <source>
        <dbReference type="ARBA" id="ARBA00023315"/>
    </source>
</evidence>
<dbReference type="SUPFAM" id="SSF53383">
    <property type="entry name" value="PLP-dependent transferases"/>
    <property type="match status" value="1"/>
</dbReference>
<keyword evidence="5 12" id="KW-0808">Transferase</keyword>
<comment type="caution">
    <text evidence="15">The sequence shown here is derived from an EMBL/GenBank/DDBJ whole genome shotgun (WGS) entry which is preliminary data.</text>
</comment>
<dbReference type="InterPro" id="IPR004839">
    <property type="entry name" value="Aminotransferase_I/II_large"/>
</dbReference>
<dbReference type="InterPro" id="IPR015422">
    <property type="entry name" value="PyrdxlP-dep_Trfase_small"/>
</dbReference>
<organism evidence="15 16">
    <name type="scientific">Bergeyella zoohelcum</name>
    <dbReference type="NCBI Taxonomy" id="1015"/>
    <lineage>
        <taxon>Bacteria</taxon>
        <taxon>Pseudomonadati</taxon>
        <taxon>Bacteroidota</taxon>
        <taxon>Flavobacteriia</taxon>
        <taxon>Flavobacteriales</taxon>
        <taxon>Weeksellaceae</taxon>
        <taxon>Bergeyella</taxon>
    </lineage>
</organism>
<feature type="coiled-coil region" evidence="13">
    <location>
        <begin position="151"/>
        <end position="178"/>
    </location>
</feature>
<comment type="pathway">
    <text evidence="12">Amino-acid degradation; L-threonine degradation via oxydo-reductase pathway; glycine from L-threonine: step 2/2.</text>
</comment>
<dbReference type="HAMAP" id="MF_00985">
    <property type="entry name" value="2am3keto_CoA_ligase"/>
    <property type="match status" value="1"/>
</dbReference>
<dbReference type="InterPro" id="IPR011282">
    <property type="entry name" value="2am3keto_CoA_ligase"/>
</dbReference>
<dbReference type="PANTHER" id="PTHR13693:SF103">
    <property type="entry name" value="AMINOTRANSFERASE CLASS I_CLASSII DOMAIN-CONTAINING PROTEIN"/>
    <property type="match status" value="1"/>
</dbReference>
<keyword evidence="6 12" id="KW-0663">Pyridoxal phosphate</keyword>
<accession>A0A7Z9CEY3</accession>